<dbReference type="PROSITE" id="PS00409">
    <property type="entry name" value="PROKAR_NTER_METHYL"/>
    <property type="match status" value="1"/>
</dbReference>
<dbReference type="SUPFAM" id="SSF54523">
    <property type="entry name" value="Pili subunits"/>
    <property type="match status" value="1"/>
</dbReference>
<accession>A0ABZ0CQH5</accession>
<dbReference type="InterPro" id="IPR012902">
    <property type="entry name" value="N_methyl_site"/>
</dbReference>
<keyword evidence="2" id="KW-0812">Transmembrane</keyword>
<reference evidence="3 4" key="1">
    <citation type="submission" date="2023-10" db="EMBL/GenBank/DDBJ databases">
        <title>Bacteria for the degradation of biodegradable plastic PBAT(Polybutylene adipate terephthalate).</title>
        <authorList>
            <person name="Weon H.-Y."/>
            <person name="Yeon J."/>
        </authorList>
    </citation>
    <scope>NUCLEOTIDE SEQUENCE [LARGE SCALE GENOMIC DNA]</scope>
    <source>
        <strain evidence="3 4">SBD 7-3</strain>
    </source>
</reference>
<dbReference type="InterPro" id="IPR045584">
    <property type="entry name" value="Pilin-like"/>
</dbReference>
<evidence type="ECO:0000256" key="2">
    <source>
        <dbReference type="SAM" id="Phobius"/>
    </source>
</evidence>
<name>A0ABZ0CQH5_9BURK</name>
<feature type="transmembrane region" description="Helical" evidence="2">
    <location>
        <begin position="27"/>
        <end position="50"/>
    </location>
</feature>
<keyword evidence="2" id="KW-0472">Membrane</keyword>
<sequence>MPRPSPSSPKPASCAERPHPHARQRGLSLIELVVAIMIISVSVAGVLMVYNNSVRNSADPMVRKQAVAIAESMLNEVLAQPFTYCDPQDAANEAATPPGSTAGCTGGASGSQDKGGGTLGPQPATEGRFNATNPFDNVADYHGYGTSGVIYGMDDGSNRIVALDGYSVSVSVTRAGAGFGLAADAALRVDVQVTGKGETITLTGYRFRYAPNSIG</sequence>
<dbReference type="Proteomes" id="UP001303946">
    <property type="component" value="Chromosome"/>
</dbReference>
<evidence type="ECO:0000313" key="4">
    <source>
        <dbReference type="Proteomes" id="UP001303946"/>
    </source>
</evidence>
<keyword evidence="2" id="KW-1133">Transmembrane helix</keyword>
<dbReference type="NCBIfam" id="TIGR02532">
    <property type="entry name" value="IV_pilin_GFxxxE"/>
    <property type="match status" value="1"/>
</dbReference>
<feature type="compositionally biased region" description="Low complexity" evidence="1">
    <location>
        <begin position="94"/>
        <end position="103"/>
    </location>
</feature>
<feature type="region of interest" description="Disordered" evidence="1">
    <location>
        <begin position="1"/>
        <end position="20"/>
    </location>
</feature>
<feature type="region of interest" description="Disordered" evidence="1">
    <location>
        <begin position="89"/>
        <end position="130"/>
    </location>
</feature>
<evidence type="ECO:0000313" key="3">
    <source>
        <dbReference type="EMBL" id="WOB07235.1"/>
    </source>
</evidence>
<dbReference type="RefSeq" id="WP_316699907.1">
    <property type="nucleotide sequence ID" value="NZ_CP136336.1"/>
</dbReference>
<dbReference type="EMBL" id="CP136336">
    <property type="protein sequence ID" value="WOB07235.1"/>
    <property type="molecule type" value="Genomic_DNA"/>
</dbReference>
<gene>
    <name evidence="3" type="ORF">RXV79_20235</name>
</gene>
<protein>
    <submittedName>
        <fullName evidence="3">Prepilin-type N-terminal cleavage/methylation domain-containing protein</fullName>
    </submittedName>
</protein>
<organism evidence="3 4">
    <name type="scientific">Piscinibacter gummiphilus</name>
    <dbReference type="NCBI Taxonomy" id="946333"/>
    <lineage>
        <taxon>Bacteria</taxon>
        <taxon>Pseudomonadati</taxon>
        <taxon>Pseudomonadota</taxon>
        <taxon>Betaproteobacteria</taxon>
        <taxon>Burkholderiales</taxon>
        <taxon>Sphaerotilaceae</taxon>
        <taxon>Piscinibacter</taxon>
    </lineage>
</organism>
<feature type="compositionally biased region" description="Gly residues" evidence="1">
    <location>
        <begin position="104"/>
        <end position="119"/>
    </location>
</feature>
<dbReference type="Pfam" id="PF07963">
    <property type="entry name" value="N_methyl"/>
    <property type="match status" value="1"/>
</dbReference>
<evidence type="ECO:0000256" key="1">
    <source>
        <dbReference type="SAM" id="MobiDB-lite"/>
    </source>
</evidence>
<keyword evidence="4" id="KW-1185">Reference proteome</keyword>
<proteinExistence type="predicted"/>